<organism evidence="1 2">
    <name type="scientific">Pseudomonas allii</name>
    <dbReference type="NCBI Taxonomy" id="2740531"/>
    <lineage>
        <taxon>Bacteria</taxon>
        <taxon>Pseudomonadati</taxon>
        <taxon>Pseudomonadota</taxon>
        <taxon>Gammaproteobacteria</taxon>
        <taxon>Pseudomonadales</taxon>
        <taxon>Pseudomonadaceae</taxon>
        <taxon>Pseudomonas</taxon>
    </lineage>
</organism>
<dbReference type="AlphaFoldDB" id="A0A7Y8RLH8"/>
<name>A0A7Y8RLH8_9PSED</name>
<evidence type="ECO:0000313" key="2">
    <source>
        <dbReference type="Proteomes" id="UP000543908"/>
    </source>
</evidence>
<dbReference type="InterPro" id="IPR009387">
    <property type="entry name" value="HigB-2"/>
</dbReference>
<accession>A0A7Y8RLH8</accession>
<proteinExistence type="predicted"/>
<dbReference type="Pfam" id="PF06296">
    <property type="entry name" value="RelE"/>
    <property type="match status" value="1"/>
</dbReference>
<reference evidence="1 2" key="1">
    <citation type="submission" date="2020-05" db="EMBL/GenBank/DDBJ databases">
        <title>Onion-isolated Pseudomonas sp.</title>
        <authorList>
            <person name="Fujikawa T."/>
            <person name="Sawada H."/>
        </authorList>
    </citation>
    <scope>NUCLEOTIDE SEQUENCE [LARGE SCALE GENOMIC DNA]</scope>
    <source>
        <strain evidence="1 2">MAFF 301512</strain>
    </source>
</reference>
<dbReference type="EMBL" id="JABUHS010000016">
    <property type="protein sequence ID" value="NWN60190.1"/>
    <property type="molecule type" value="Genomic_DNA"/>
</dbReference>
<comment type="caution">
    <text evidence="1">The sequence shown here is derived from an EMBL/GenBank/DDBJ whole genome shotgun (WGS) entry which is preliminary data.</text>
</comment>
<protein>
    <submittedName>
        <fullName evidence="1">Type II toxin-antitoxin system RelE/ParE family toxin</fullName>
    </submittedName>
</protein>
<dbReference type="Proteomes" id="UP000543908">
    <property type="component" value="Unassembled WGS sequence"/>
</dbReference>
<sequence>MKLRLFKTPNFADAASRAWICDSELREAFGELLKGQADNLGGGVWKKRLKENRHRSIVLAKGRHYWVYQSLFDKQRQSNISPKELGRLRALAKVYENLSELQLRYLLDAKDFVEIHHDQKI</sequence>
<evidence type="ECO:0000313" key="1">
    <source>
        <dbReference type="EMBL" id="NWN60190.1"/>
    </source>
</evidence>
<dbReference type="RefSeq" id="WP_179029702.1">
    <property type="nucleotide sequence ID" value="NZ_JABUHS010000016.1"/>
</dbReference>
<gene>
    <name evidence="1" type="ORF">HT123_02850</name>
</gene>